<dbReference type="GO" id="GO:0008380">
    <property type="term" value="P:RNA splicing"/>
    <property type="evidence" value="ECO:0007669"/>
    <property type="project" value="UniProtKB-KW"/>
</dbReference>
<dbReference type="OrthoDB" id="1906282at2759"/>
<keyword evidence="7" id="KW-0508">mRNA splicing</keyword>
<keyword evidence="5" id="KW-0507">mRNA processing</keyword>
<dbReference type="PANTHER" id="PTHR13445">
    <property type="entry name" value="TUMOR SUPPRESSING SUBTRANSFERABLE CANDIDATE 4 TSSC4"/>
    <property type="match status" value="1"/>
</dbReference>
<proteinExistence type="inferred from homology"/>
<evidence type="ECO:0000313" key="13">
    <source>
        <dbReference type="RefSeq" id="XP_010249230.1"/>
    </source>
</evidence>
<evidence type="ECO:0000256" key="6">
    <source>
        <dbReference type="ARBA" id="ARBA00022728"/>
    </source>
</evidence>
<dbReference type="GO" id="GO:0005681">
    <property type="term" value="C:spliceosomal complex"/>
    <property type="evidence" value="ECO:0007669"/>
    <property type="project" value="UniProtKB-KW"/>
</dbReference>
<dbReference type="PANTHER" id="PTHR13445:SF3">
    <property type="entry name" value="U5 SMALL NUCLEAR RIBONUCLEOPROTEIN TSSC4"/>
    <property type="match status" value="1"/>
</dbReference>
<dbReference type="Pfam" id="PF15264">
    <property type="entry name" value="TSSC4"/>
    <property type="match status" value="1"/>
</dbReference>
<dbReference type="RefSeq" id="XP_010249231.1">
    <property type="nucleotide sequence ID" value="XM_010250929.2"/>
</dbReference>
<evidence type="ECO:0000256" key="3">
    <source>
        <dbReference type="ARBA" id="ARBA00010362"/>
    </source>
</evidence>
<evidence type="ECO:0000313" key="12">
    <source>
        <dbReference type="Proteomes" id="UP000189703"/>
    </source>
</evidence>
<dbReference type="AlphaFoldDB" id="A0A1U7Z7A8"/>
<organism evidence="12 13">
    <name type="scientific">Nelumbo nucifera</name>
    <name type="common">Sacred lotus</name>
    <dbReference type="NCBI Taxonomy" id="4432"/>
    <lineage>
        <taxon>Eukaryota</taxon>
        <taxon>Viridiplantae</taxon>
        <taxon>Streptophyta</taxon>
        <taxon>Embryophyta</taxon>
        <taxon>Tracheophyta</taxon>
        <taxon>Spermatophyta</taxon>
        <taxon>Magnoliopsida</taxon>
        <taxon>Proteales</taxon>
        <taxon>Nelumbonaceae</taxon>
        <taxon>Nelumbo</taxon>
    </lineage>
</organism>
<evidence type="ECO:0000256" key="5">
    <source>
        <dbReference type="ARBA" id="ARBA00022664"/>
    </source>
</evidence>
<name>A0A1U7Z7A8_NELNU</name>
<feature type="compositionally biased region" description="Basic and acidic residues" evidence="11">
    <location>
        <begin position="34"/>
        <end position="51"/>
    </location>
</feature>
<dbReference type="Proteomes" id="UP000189703">
    <property type="component" value="Unplaced"/>
</dbReference>
<dbReference type="KEGG" id="nnu:104591860"/>
<dbReference type="OMA" id="MDESFRV"/>
<dbReference type="GeneID" id="104591860"/>
<feature type="compositionally biased region" description="Low complexity" evidence="11">
    <location>
        <begin position="15"/>
        <end position="29"/>
    </location>
</feature>
<feature type="compositionally biased region" description="Basic and acidic residues" evidence="11">
    <location>
        <begin position="220"/>
        <end position="242"/>
    </location>
</feature>
<feature type="region of interest" description="Disordered" evidence="11">
    <location>
        <begin position="1"/>
        <end position="56"/>
    </location>
</feature>
<dbReference type="RefSeq" id="XP_010249230.1">
    <property type="nucleotide sequence ID" value="XM_010250928.2"/>
</dbReference>
<evidence type="ECO:0000256" key="4">
    <source>
        <dbReference type="ARBA" id="ARBA00022490"/>
    </source>
</evidence>
<keyword evidence="12" id="KW-1185">Reference proteome</keyword>
<sequence length="428" mass="48087">MEDSFRVRVDRAFGSLSSSPSSLASLWSLTDDEVERKEWNRERDGPDREDNPCSSSFNELFATNQRAFEKNTRNLSEEDLEDLDDDDGDGRRGGDEFDREEWEIRSSIGMDCTLDKEDEEDEYDKVAIGKENAGDRLYMRDVIDYGIDVDSSNVVPNSFEEFTRDPRANHLAAKIRLKEDQEAAASTESFLAAQAKPAEVDPQVKVSEDGGCLKSILKRKENQAESKSQKRVRFDPECKENDSEQELEEAVISTMVSHSMETGTVSEDKNDSFSSQEASGIPDYLRNPSKYTRYSFDSTSEVDEGSNRGAYMDFLDMVKKATTGEPQQEDTCHDLPKSVTFTPRKKTTNVAMVDNSTGIKQNQEDALKESMRKAVFPLGIAAGEAQEGDEACMMEEDDPETLAADKTTTFRKSGRQYRTKSRPDDSGS</sequence>
<dbReference type="eggNOG" id="ENOG502QUIG">
    <property type="taxonomic scope" value="Eukaryota"/>
</dbReference>
<comment type="subcellular location">
    <subcellularLocation>
        <location evidence="2">Cytoplasm</location>
    </subcellularLocation>
    <subcellularLocation>
        <location evidence="1">Nucleus</location>
    </subcellularLocation>
</comment>
<evidence type="ECO:0000256" key="11">
    <source>
        <dbReference type="SAM" id="MobiDB-lite"/>
    </source>
</evidence>
<keyword evidence="4" id="KW-0963">Cytoplasm</keyword>
<keyword evidence="8" id="KW-0539">Nucleus</keyword>
<evidence type="ECO:0000256" key="9">
    <source>
        <dbReference type="ARBA" id="ARBA00035304"/>
    </source>
</evidence>
<comment type="similarity">
    <text evidence="3">Belongs to the TSSC4 family.</text>
</comment>
<dbReference type="GO" id="GO:0005737">
    <property type="term" value="C:cytoplasm"/>
    <property type="evidence" value="ECO:0007669"/>
    <property type="project" value="UniProtKB-SubCell"/>
</dbReference>
<comment type="function">
    <text evidence="10">Protein associated with the U5 snRNP, during its maturation and its post-splicing recycling and which is required for spliceosomal tri-snRNP complex assembly in the nucleus. Has a molecular sequestering activity and transiently hinders SNRNP200 binding sites for constitutive splicing factors that intervene later during the assembly of the spliceosome and splicing. Together with its molecular sequestering activity, may also function as a molecular adapter and placeholder, coordinating the assembly of the U5 snRNP and its association with the U4/U6 di-snRNP.</text>
</comment>
<dbReference type="InterPro" id="IPR029338">
    <property type="entry name" value="TSSC4"/>
</dbReference>
<evidence type="ECO:0000256" key="1">
    <source>
        <dbReference type="ARBA" id="ARBA00004123"/>
    </source>
</evidence>
<reference evidence="13 14" key="1">
    <citation type="submission" date="2025-04" db="UniProtKB">
        <authorList>
            <consortium name="RefSeq"/>
        </authorList>
    </citation>
    <scope>IDENTIFICATION</scope>
</reference>
<feature type="region of interest" description="Disordered" evidence="11">
    <location>
        <begin position="220"/>
        <end position="247"/>
    </location>
</feature>
<feature type="compositionally biased region" description="Basic and acidic residues" evidence="11">
    <location>
        <begin position="1"/>
        <end position="11"/>
    </location>
</feature>
<feature type="region of interest" description="Disordered" evidence="11">
    <location>
        <begin position="264"/>
        <end position="286"/>
    </location>
</feature>
<feature type="compositionally biased region" description="Acidic residues" evidence="11">
    <location>
        <begin position="77"/>
        <end position="88"/>
    </location>
</feature>
<dbReference type="GO" id="GO:0006397">
    <property type="term" value="P:mRNA processing"/>
    <property type="evidence" value="ECO:0007669"/>
    <property type="project" value="UniProtKB-KW"/>
</dbReference>
<keyword evidence="6" id="KW-0747">Spliceosome</keyword>
<evidence type="ECO:0000313" key="14">
    <source>
        <dbReference type="RefSeq" id="XP_010249231.1"/>
    </source>
</evidence>
<evidence type="ECO:0000256" key="7">
    <source>
        <dbReference type="ARBA" id="ARBA00023187"/>
    </source>
</evidence>
<evidence type="ECO:0000256" key="2">
    <source>
        <dbReference type="ARBA" id="ARBA00004496"/>
    </source>
</evidence>
<accession>A0A1U7Z7A8</accession>
<gene>
    <name evidence="13 14" type="primary">LOC104591860</name>
</gene>
<evidence type="ECO:0000256" key="8">
    <source>
        <dbReference type="ARBA" id="ARBA00023242"/>
    </source>
</evidence>
<feature type="region of interest" description="Disordered" evidence="11">
    <location>
        <begin position="397"/>
        <end position="428"/>
    </location>
</feature>
<protein>
    <recommendedName>
        <fullName evidence="9">U5 small nuclear ribonucleoprotein TSSC4</fullName>
    </recommendedName>
</protein>
<feature type="region of interest" description="Disordered" evidence="11">
    <location>
        <begin position="68"/>
        <end position="100"/>
    </location>
</feature>
<evidence type="ECO:0000256" key="10">
    <source>
        <dbReference type="ARBA" id="ARBA00045970"/>
    </source>
</evidence>